<dbReference type="CDD" id="cd05829">
    <property type="entry name" value="Sortase_F"/>
    <property type="match status" value="1"/>
</dbReference>
<dbReference type="EMBL" id="SNYO01000002">
    <property type="protein sequence ID" value="TDQ62583.1"/>
    <property type="molecule type" value="Genomic_DNA"/>
</dbReference>
<proteinExistence type="predicted"/>
<dbReference type="AlphaFoldDB" id="A0A4V3DAJ5"/>
<dbReference type="SUPFAM" id="SSF63817">
    <property type="entry name" value="Sortase"/>
    <property type="match status" value="1"/>
</dbReference>
<accession>A0A4V3DAJ5</accession>
<dbReference type="Gene3D" id="2.40.260.10">
    <property type="entry name" value="Sortase"/>
    <property type="match status" value="1"/>
</dbReference>
<protein>
    <submittedName>
        <fullName evidence="2">Sortase family protein</fullName>
    </submittedName>
</protein>
<gene>
    <name evidence="2" type="ORF">EV188_102237</name>
</gene>
<name>A0A4V3DAJ5_9PSEU</name>
<dbReference type="InterPro" id="IPR042001">
    <property type="entry name" value="Sortase_F"/>
</dbReference>
<keyword evidence="1" id="KW-0378">Hydrolase</keyword>
<dbReference type="Proteomes" id="UP000295705">
    <property type="component" value="Unassembled WGS sequence"/>
</dbReference>
<dbReference type="GO" id="GO:0016787">
    <property type="term" value="F:hydrolase activity"/>
    <property type="evidence" value="ECO:0007669"/>
    <property type="project" value="UniProtKB-KW"/>
</dbReference>
<reference evidence="2 3" key="1">
    <citation type="submission" date="2019-03" db="EMBL/GenBank/DDBJ databases">
        <title>Genomic Encyclopedia of Type Strains, Phase IV (KMG-IV): sequencing the most valuable type-strain genomes for metagenomic binning, comparative biology and taxonomic classification.</title>
        <authorList>
            <person name="Goeker M."/>
        </authorList>
    </citation>
    <scope>NUCLEOTIDE SEQUENCE [LARGE SCALE GENOMIC DNA]</scope>
    <source>
        <strain evidence="2 3">DSM 45775</strain>
    </source>
</reference>
<organism evidence="2 3">
    <name type="scientific">Actinomycetospora succinea</name>
    <dbReference type="NCBI Taxonomy" id="663603"/>
    <lineage>
        <taxon>Bacteria</taxon>
        <taxon>Bacillati</taxon>
        <taxon>Actinomycetota</taxon>
        <taxon>Actinomycetes</taxon>
        <taxon>Pseudonocardiales</taxon>
        <taxon>Pseudonocardiaceae</taxon>
        <taxon>Actinomycetospora</taxon>
    </lineage>
</organism>
<keyword evidence="3" id="KW-1185">Reference proteome</keyword>
<dbReference type="NCBIfam" id="NF033748">
    <property type="entry name" value="class_F_sortase"/>
    <property type="match status" value="1"/>
</dbReference>
<dbReference type="InterPro" id="IPR023365">
    <property type="entry name" value="Sortase_dom-sf"/>
</dbReference>
<evidence type="ECO:0000313" key="2">
    <source>
        <dbReference type="EMBL" id="TDQ62583.1"/>
    </source>
</evidence>
<dbReference type="Pfam" id="PF04203">
    <property type="entry name" value="Sortase"/>
    <property type="match status" value="1"/>
</dbReference>
<evidence type="ECO:0000313" key="3">
    <source>
        <dbReference type="Proteomes" id="UP000295705"/>
    </source>
</evidence>
<dbReference type="InterPro" id="IPR005754">
    <property type="entry name" value="Sortase"/>
</dbReference>
<dbReference type="RefSeq" id="WP_243741540.1">
    <property type="nucleotide sequence ID" value="NZ_BAABHR010000007.1"/>
</dbReference>
<comment type="caution">
    <text evidence="2">The sequence shown here is derived from an EMBL/GenBank/DDBJ whole genome shotgun (WGS) entry which is preliminary data.</text>
</comment>
<evidence type="ECO:0000256" key="1">
    <source>
        <dbReference type="ARBA" id="ARBA00022801"/>
    </source>
</evidence>
<sequence>MPLTDKDSDQKSGISMTNVSIGLIVILVLLALVVGANSSGPAGFGAPAPLAASTPTRVTVPSISAESDLVATGLKEDGSLAVPPVSQPMQASWFDQSPSPGEVGPSVILGHVNGGGQPGIFANLKDVVAGAQVFVDRGDGQRAVFEVSRVETIPKDSFPTDAVYNDTANPQLRLITCGGDYDRSARSYLSNVIVYADFVEVQKI</sequence>